<name>B8IES3_METNO</name>
<accession>B8IES3</accession>
<evidence type="ECO:0000313" key="1">
    <source>
        <dbReference type="EMBL" id="ACL61416.1"/>
    </source>
</evidence>
<proteinExistence type="predicted"/>
<keyword evidence="2" id="KW-1185">Reference proteome</keyword>
<dbReference type="RefSeq" id="WP_015932985.1">
    <property type="nucleotide sequence ID" value="NC_011894.1"/>
</dbReference>
<reference evidence="1 2" key="1">
    <citation type="submission" date="2009-01" db="EMBL/GenBank/DDBJ databases">
        <title>Complete sequence of chromosome of Methylobacterium nodulans ORS 2060.</title>
        <authorList>
            <consortium name="US DOE Joint Genome Institute"/>
            <person name="Lucas S."/>
            <person name="Copeland A."/>
            <person name="Lapidus A."/>
            <person name="Glavina del Rio T."/>
            <person name="Dalin E."/>
            <person name="Tice H."/>
            <person name="Bruce D."/>
            <person name="Goodwin L."/>
            <person name="Pitluck S."/>
            <person name="Sims D."/>
            <person name="Brettin T."/>
            <person name="Detter J.C."/>
            <person name="Han C."/>
            <person name="Larimer F."/>
            <person name="Land M."/>
            <person name="Hauser L."/>
            <person name="Kyrpides N."/>
            <person name="Ivanova N."/>
            <person name="Marx C.J."/>
            <person name="Richardson P."/>
        </authorList>
    </citation>
    <scope>NUCLEOTIDE SEQUENCE [LARGE SCALE GENOMIC DNA]</scope>
    <source>
        <strain evidence="2">LMG 21967 / CNCM I-2342 / ORS 2060</strain>
    </source>
</reference>
<evidence type="ECO:0000313" key="2">
    <source>
        <dbReference type="Proteomes" id="UP000008207"/>
    </source>
</evidence>
<dbReference type="Proteomes" id="UP000008207">
    <property type="component" value="Chromosome"/>
</dbReference>
<organism evidence="1 2">
    <name type="scientific">Methylobacterium nodulans (strain LMG 21967 / CNCM I-2342 / ORS 2060)</name>
    <dbReference type="NCBI Taxonomy" id="460265"/>
    <lineage>
        <taxon>Bacteria</taxon>
        <taxon>Pseudomonadati</taxon>
        <taxon>Pseudomonadota</taxon>
        <taxon>Alphaproteobacteria</taxon>
        <taxon>Hyphomicrobiales</taxon>
        <taxon>Methylobacteriaceae</taxon>
        <taxon>Methylobacterium</taxon>
    </lineage>
</organism>
<dbReference type="EMBL" id="CP001349">
    <property type="protein sequence ID" value="ACL61416.1"/>
    <property type="molecule type" value="Genomic_DNA"/>
</dbReference>
<sequence>MMTSADAKAFARVQHAGQTDKAGVPSIKHVERIASAAEMRVHHAHPLTWRPTWPEDCHDFVASVDGHLFARVYKTISVPTWAPQWAWSILLKQSPSALGFEKSGTAETKGQAVAAVRERWVLACEWSAEAGKPLIMRRDVRWPDQEG</sequence>
<gene>
    <name evidence="1" type="ordered locus">Mnod_6650</name>
</gene>
<dbReference type="eggNOG" id="COG0317">
    <property type="taxonomic scope" value="Bacteria"/>
</dbReference>
<dbReference type="HOGENOM" id="CLU_1765874_0_0_5"/>
<protein>
    <submittedName>
        <fullName evidence="1">Uncharacterized protein</fullName>
    </submittedName>
</protein>
<dbReference type="KEGG" id="mno:Mnod_6650"/>
<dbReference type="AlphaFoldDB" id="B8IES3"/>